<proteinExistence type="predicted"/>
<dbReference type="KEGG" id="vg:75691221"/>
<gene>
    <name evidence="1" type="primary">gp_23058</name>
</gene>
<keyword evidence="2" id="KW-1185">Reference proteome</keyword>
<protein>
    <submittedName>
        <fullName evidence="1">Uncharacterized protein</fullName>
    </submittedName>
</protein>
<dbReference type="EMBL" id="MZ130486">
    <property type="protein sequence ID" value="QWM90125.1"/>
    <property type="molecule type" value="Genomic_DNA"/>
</dbReference>
<dbReference type="Proteomes" id="UP000827813">
    <property type="component" value="Segment"/>
</dbReference>
<sequence length="46" mass="5430">MIMEDNNNDISVEVEIPSYLYDTDYDDINWNDMPDEDDEEFGTFCG</sequence>
<evidence type="ECO:0000313" key="2">
    <source>
        <dbReference type="Proteomes" id="UP000827813"/>
    </source>
</evidence>
<organism evidence="1 2">
    <name type="scientific">uncultured phage cr9_1</name>
    <dbReference type="NCBI Taxonomy" id="2986400"/>
    <lineage>
        <taxon>Viruses</taxon>
        <taxon>Duplodnaviria</taxon>
        <taxon>Heunggongvirae</taxon>
        <taxon>Uroviricota</taxon>
        <taxon>Caudoviricetes</taxon>
        <taxon>Crassvirales</taxon>
        <taxon>Intestiviridae</taxon>
        <taxon>Crudevirinae</taxon>
        <taxon>Dabirmavirus</taxon>
        <taxon>Dabirmavirus hominis</taxon>
    </lineage>
</organism>
<dbReference type="GeneID" id="75691221"/>
<evidence type="ECO:0000313" key="1">
    <source>
        <dbReference type="EMBL" id="QWM90125.1"/>
    </source>
</evidence>
<name>A0AAE7S1Q3_9CAUD</name>
<reference evidence="1 2" key="1">
    <citation type="submission" date="2021-04" db="EMBL/GenBank/DDBJ databases">
        <authorList>
            <person name="Shkoporov A.N."/>
            <person name="Stockdale S.R."/>
            <person name="Guerin E."/>
            <person name="Ross R.P."/>
            <person name="Hill C."/>
        </authorList>
    </citation>
    <scope>NUCLEOTIDE SEQUENCE [LARGE SCALE GENOMIC DNA]</scope>
    <source>
        <strain evidence="2">cr9_1</strain>
    </source>
</reference>
<dbReference type="RefSeq" id="YP_010359697.1">
    <property type="nucleotide sequence ID" value="NC_062776.1"/>
</dbReference>
<accession>A0AAE7S1Q3</accession>